<proteinExistence type="predicted"/>
<dbReference type="Gene3D" id="3.40.50.150">
    <property type="entry name" value="Vaccinia Virus protein VP39"/>
    <property type="match status" value="1"/>
</dbReference>
<dbReference type="KEGG" id="fll:EI427_05830"/>
<evidence type="ECO:0000313" key="2">
    <source>
        <dbReference type="Proteomes" id="UP000267268"/>
    </source>
</evidence>
<dbReference type="Pfam" id="PF13578">
    <property type="entry name" value="Methyltransf_24"/>
    <property type="match status" value="1"/>
</dbReference>
<dbReference type="RefSeq" id="WP_126612600.1">
    <property type="nucleotide sequence ID" value="NZ_CP034562.1"/>
</dbReference>
<dbReference type="GO" id="GO:0008168">
    <property type="term" value="F:methyltransferase activity"/>
    <property type="evidence" value="ECO:0007669"/>
    <property type="project" value="UniProtKB-KW"/>
</dbReference>
<dbReference type="OrthoDB" id="5464618at2"/>
<dbReference type="GO" id="GO:0032259">
    <property type="term" value="P:methylation"/>
    <property type="evidence" value="ECO:0007669"/>
    <property type="project" value="UniProtKB-KW"/>
</dbReference>
<dbReference type="Proteomes" id="UP000267268">
    <property type="component" value="Chromosome 1"/>
</dbReference>
<dbReference type="AlphaFoldDB" id="A0A3S9P0Q4"/>
<evidence type="ECO:0000313" key="1">
    <source>
        <dbReference type="EMBL" id="AZQ61769.1"/>
    </source>
</evidence>
<gene>
    <name evidence="1" type="ORF">EI427_05830</name>
</gene>
<accession>A0A3S9P0Q4</accession>
<sequence>MQVLDFIKYKFQAGNAHGLHSPFVYDLYTQAIEPNKKYYIFDKIEEKRQQLLGNSTKIKVTDLGAGSRKNNFESRSIKNIAKTSLCSERTGAFLFELISRYKYKNILELGTSLGISTLYLSTSAKDINTVTIEGCQSISIEAQTIFKDFPDTNITPLTGDINDLLESAIKKLPQLDVVYFDANHKFEPTIDYYERCKKFANENTLFIFDDIYWSKEMKKAWLKIIKDDAIGISVDLFHIGLCFFRKKQPKQHFKLQYETHE</sequence>
<dbReference type="EMBL" id="CP034562">
    <property type="protein sequence ID" value="AZQ61769.1"/>
    <property type="molecule type" value="Genomic_DNA"/>
</dbReference>
<reference evidence="1 2" key="1">
    <citation type="submission" date="2018-12" db="EMBL/GenBank/DDBJ databases">
        <title>Flammeovirga pectinis sp. nov., isolated from the gut of the Korean scallop, Patinopecten yessoensis.</title>
        <authorList>
            <person name="Bae J.-W."/>
            <person name="Jeong Y.-S."/>
            <person name="Kang W."/>
        </authorList>
    </citation>
    <scope>NUCLEOTIDE SEQUENCE [LARGE SCALE GENOMIC DNA]</scope>
    <source>
        <strain evidence="1 2">L12M1</strain>
    </source>
</reference>
<protein>
    <submittedName>
        <fullName evidence="1">Class I SAM-dependent methyltransferase</fullName>
    </submittedName>
</protein>
<dbReference type="InterPro" id="IPR029063">
    <property type="entry name" value="SAM-dependent_MTases_sf"/>
</dbReference>
<keyword evidence="1" id="KW-0489">Methyltransferase</keyword>
<organism evidence="1 2">
    <name type="scientific">Flammeovirga pectinis</name>
    <dbReference type="NCBI Taxonomy" id="2494373"/>
    <lineage>
        <taxon>Bacteria</taxon>
        <taxon>Pseudomonadati</taxon>
        <taxon>Bacteroidota</taxon>
        <taxon>Cytophagia</taxon>
        <taxon>Cytophagales</taxon>
        <taxon>Flammeovirgaceae</taxon>
        <taxon>Flammeovirga</taxon>
    </lineage>
</organism>
<dbReference type="SUPFAM" id="SSF53335">
    <property type="entry name" value="S-adenosyl-L-methionine-dependent methyltransferases"/>
    <property type="match status" value="1"/>
</dbReference>
<keyword evidence="2" id="KW-1185">Reference proteome</keyword>
<keyword evidence="1" id="KW-0808">Transferase</keyword>
<name>A0A3S9P0Q4_9BACT</name>